<organism evidence="2 3">
    <name type="scientific">Pseudanabaena cinerea FACHB-1277</name>
    <dbReference type="NCBI Taxonomy" id="2949581"/>
    <lineage>
        <taxon>Bacteria</taxon>
        <taxon>Bacillati</taxon>
        <taxon>Cyanobacteriota</taxon>
        <taxon>Cyanophyceae</taxon>
        <taxon>Pseudanabaenales</taxon>
        <taxon>Pseudanabaenaceae</taxon>
        <taxon>Pseudanabaena</taxon>
        <taxon>Pseudanabaena cinerea</taxon>
    </lineage>
</organism>
<reference evidence="2 3" key="1">
    <citation type="journal article" date="2015" name="ISME J.">
        <title>Draft Genome Sequence of Streptomyces incarnatus NRRL8089, which Produces the Nucleoside Antibiotic Sinefungin.</title>
        <authorList>
            <person name="Oshima K."/>
            <person name="Hattori M."/>
            <person name="Shimizu H."/>
            <person name="Fukuda K."/>
            <person name="Nemoto M."/>
            <person name="Inagaki K."/>
            <person name="Tamura T."/>
        </authorList>
    </citation>
    <scope>NUCLEOTIDE SEQUENCE [LARGE SCALE GENOMIC DNA]</scope>
    <source>
        <strain evidence="2 3">FACHB-1277</strain>
    </source>
</reference>
<evidence type="ECO:0000256" key="1">
    <source>
        <dbReference type="SAM" id="Coils"/>
    </source>
</evidence>
<dbReference type="Proteomes" id="UP000631421">
    <property type="component" value="Unassembled WGS sequence"/>
</dbReference>
<protein>
    <submittedName>
        <fullName evidence="2">Uncharacterized protein</fullName>
    </submittedName>
</protein>
<evidence type="ECO:0000313" key="3">
    <source>
        <dbReference type="Proteomes" id="UP000631421"/>
    </source>
</evidence>
<accession>A0A926Z825</accession>
<dbReference type="AlphaFoldDB" id="A0A926Z825"/>
<proteinExistence type="predicted"/>
<sequence>MIDFQLSVQPQTEQRLRKILSQVQDTEMFARNIISYQIAELQKGILNLRLDLKEFEQKYQMTSEEFQERFSQGVLGDDADFMVWSGLYEMLCHNQMQLSELR</sequence>
<feature type="coiled-coil region" evidence="1">
    <location>
        <begin position="38"/>
        <end position="65"/>
    </location>
</feature>
<dbReference type="EMBL" id="JACJPY010000140">
    <property type="protein sequence ID" value="MBD2152736.1"/>
    <property type="molecule type" value="Genomic_DNA"/>
</dbReference>
<comment type="caution">
    <text evidence="2">The sequence shown here is derived from an EMBL/GenBank/DDBJ whole genome shotgun (WGS) entry which is preliminary data.</text>
</comment>
<name>A0A926Z825_9CYAN</name>
<dbReference type="RefSeq" id="WP_190353197.1">
    <property type="nucleotide sequence ID" value="NZ_JACJPY010000140.1"/>
</dbReference>
<keyword evidence="3" id="KW-1185">Reference proteome</keyword>
<gene>
    <name evidence="2" type="ORF">H6F44_21825</name>
</gene>
<keyword evidence="1" id="KW-0175">Coiled coil</keyword>
<evidence type="ECO:0000313" key="2">
    <source>
        <dbReference type="EMBL" id="MBD2152736.1"/>
    </source>
</evidence>